<evidence type="ECO:0000313" key="3">
    <source>
        <dbReference type="Proteomes" id="UP001472677"/>
    </source>
</evidence>
<gene>
    <name evidence="2" type="ORF">V6N12_015168</name>
</gene>
<reference evidence="2 3" key="1">
    <citation type="journal article" date="2024" name="G3 (Bethesda)">
        <title>Genome assembly of Hibiscus sabdariffa L. provides insights into metabolisms of medicinal natural products.</title>
        <authorList>
            <person name="Kim T."/>
        </authorList>
    </citation>
    <scope>NUCLEOTIDE SEQUENCE [LARGE SCALE GENOMIC DNA]</scope>
    <source>
        <strain evidence="2">TK-2024</strain>
        <tissue evidence="2">Old leaves</tissue>
    </source>
</reference>
<evidence type="ECO:0000313" key="2">
    <source>
        <dbReference type="EMBL" id="KAK8542575.1"/>
    </source>
</evidence>
<feature type="region of interest" description="Disordered" evidence="1">
    <location>
        <begin position="76"/>
        <end position="95"/>
    </location>
</feature>
<name>A0ABR2DMC3_9ROSI</name>
<dbReference type="EMBL" id="JBBPBM010000024">
    <property type="protein sequence ID" value="KAK8542575.1"/>
    <property type="molecule type" value="Genomic_DNA"/>
</dbReference>
<feature type="compositionally biased region" description="Polar residues" evidence="1">
    <location>
        <begin position="81"/>
        <end position="95"/>
    </location>
</feature>
<comment type="caution">
    <text evidence="2">The sequence shown here is derived from an EMBL/GenBank/DDBJ whole genome shotgun (WGS) entry which is preliminary data.</text>
</comment>
<sequence>MYKLAISVVVRLLGRSIGYTALLNRIKALWKLSGAILLAPRRARRATRRQEGTQSVVAKPNINGAVNKVDTVRMEEDSNVVGDSSRLNQSRKVQK</sequence>
<dbReference type="Proteomes" id="UP001472677">
    <property type="component" value="Unassembled WGS sequence"/>
</dbReference>
<organism evidence="2 3">
    <name type="scientific">Hibiscus sabdariffa</name>
    <name type="common">roselle</name>
    <dbReference type="NCBI Taxonomy" id="183260"/>
    <lineage>
        <taxon>Eukaryota</taxon>
        <taxon>Viridiplantae</taxon>
        <taxon>Streptophyta</taxon>
        <taxon>Embryophyta</taxon>
        <taxon>Tracheophyta</taxon>
        <taxon>Spermatophyta</taxon>
        <taxon>Magnoliopsida</taxon>
        <taxon>eudicotyledons</taxon>
        <taxon>Gunneridae</taxon>
        <taxon>Pentapetalae</taxon>
        <taxon>rosids</taxon>
        <taxon>malvids</taxon>
        <taxon>Malvales</taxon>
        <taxon>Malvaceae</taxon>
        <taxon>Malvoideae</taxon>
        <taxon>Hibiscus</taxon>
    </lineage>
</organism>
<evidence type="ECO:0000256" key="1">
    <source>
        <dbReference type="SAM" id="MobiDB-lite"/>
    </source>
</evidence>
<keyword evidence="3" id="KW-1185">Reference proteome</keyword>
<accession>A0ABR2DMC3</accession>
<protein>
    <submittedName>
        <fullName evidence="2">Uncharacterized protein</fullName>
    </submittedName>
</protein>
<proteinExistence type="predicted"/>